<keyword evidence="3" id="KW-1185">Reference proteome</keyword>
<dbReference type="EMBL" id="CM026423">
    <property type="protein sequence ID" value="KAG0582218.1"/>
    <property type="molecule type" value="Genomic_DNA"/>
</dbReference>
<feature type="compositionally biased region" description="Polar residues" evidence="1">
    <location>
        <begin position="1"/>
        <end position="10"/>
    </location>
</feature>
<evidence type="ECO:0000256" key="1">
    <source>
        <dbReference type="SAM" id="MobiDB-lite"/>
    </source>
</evidence>
<dbReference type="AlphaFoldDB" id="A0A8T0II27"/>
<accession>A0A8T0II27</accession>
<name>A0A8T0II27_CERPU</name>
<protein>
    <submittedName>
        <fullName evidence="2">Uncharacterized protein</fullName>
    </submittedName>
</protein>
<gene>
    <name evidence="2" type="ORF">KC19_3G043400</name>
</gene>
<reference evidence="2" key="1">
    <citation type="submission" date="2020-06" db="EMBL/GenBank/DDBJ databases">
        <title>WGS assembly of Ceratodon purpureus strain R40.</title>
        <authorList>
            <person name="Carey S.B."/>
            <person name="Jenkins J."/>
            <person name="Shu S."/>
            <person name="Lovell J.T."/>
            <person name="Sreedasyam A."/>
            <person name="Maumus F."/>
            <person name="Tiley G.P."/>
            <person name="Fernandez-Pozo N."/>
            <person name="Barry K."/>
            <person name="Chen C."/>
            <person name="Wang M."/>
            <person name="Lipzen A."/>
            <person name="Daum C."/>
            <person name="Saski C.A."/>
            <person name="Payton A.C."/>
            <person name="Mcbreen J.C."/>
            <person name="Conrad R.E."/>
            <person name="Kollar L.M."/>
            <person name="Olsson S."/>
            <person name="Huttunen S."/>
            <person name="Landis J.B."/>
            <person name="Wickett N.J."/>
            <person name="Johnson M.G."/>
            <person name="Rensing S.A."/>
            <person name="Grimwood J."/>
            <person name="Schmutz J."/>
            <person name="Mcdaniel S.F."/>
        </authorList>
    </citation>
    <scope>NUCLEOTIDE SEQUENCE</scope>
    <source>
        <strain evidence="2">R40</strain>
    </source>
</reference>
<comment type="caution">
    <text evidence="2">The sequence shown here is derived from an EMBL/GenBank/DDBJ whole genome shotgun (WGS) entry which is preliminary data.</text>
</comment>
<feature type="region of interest" description="Disordered" evidence="1">
    <location>
        <begin position="66"/>
        <end position="103"/>
    </location>
</feature>
<feature type="compositionally biased region" description="Basic residues" evidence="1">
    <location>
        <begin position="81"/>
        <end position="90"/>
    </location>
</feature>
<dbReference type="Proteomes" id="UP000822688">
    <property type="component" value="Chromosome 3"/>
</dbReference>
<evidence type="ECO:0000313" key="2">
    <source>
        <dbReference type="EMBL" id="KAG0582218.1"/>
    </source>
</evidence>
<evidence type="ECO:0000313" key="3">
    <source>
        <dbReference type="Proteomes" id="UP000822688"/>
    </source>
</evidence>
<proteinExistence type="predicted"/>
<feature type="region of interest" description="Disordered" evidence="1">
    <location>
        <begin position="1"/>
        <end position="43"/>
    </location>
</feature>
<organism evidence="2 3">
    <name type="scientific">Ceratodon purpureus</name>
    <name type="common">Fire moss</name>
    <name type="synonym">Dicranum purpureum</name>
    <dbReference type="NCBI Taxonomy" id="3225"/>
    <lineage>
        <taxon>Eukaryota</taxon>
        <taxon>Viridiplantae</taxon>
        <taxon>Streptophyta</taxon>
        <taxon>Embryophyta</taxon>
        <taxon>Bryophyta</taxon>
        <taxon>Bryophytina</taxon>
        <taxon>Bryopsida</taxon>
        <taxon>Dicranidae</taxon>
        <taxon>Pseudoditrichales</taxon>
        <taxon>Ditrichaceae</taxon>
        <taxon>Ceratodon</taxon>
    </lineage>
</organism>
<sequence>MPPPMNQTQRLTHHERIKIKASPSSLLHPKENPRAHVSSSENSSNILYTLNLKPSCKAVGGHVLRTYAHPKLRPASETKGKNKGGGKKKQEKKDKHLGPLHFG</sequence>